<dbReference type="Gene3D" id="3.40.50.800">
    <property type="entry name" value="Anticodon-binding domain"/>
    <property type="match status" value="1"/>
</dbReference>
<comment type="caution">
    <text evidence="6">The sequence shown here is derived from an EMBL/GenBank/DDBJ whole genome shotgun (WGS) entry which is preliminary data.</text>
</comment>
<dbReference type="InterPro" id="IPR036621">
    <property type="entry name" value="Anticodon-bd_dom_sf"/>
</dbReference>
<keyword evidence="1" id="KW-0436">Ligase</keyword>
<proteinExistence type="predicted"/>
<organism evidence="6 7">
    <name type="scientific">SAR86 cluster bacterium</name>
    <dbReference type="NCBI Taxonomy" id="2030880"/>
    <lineage>
        <taxon>Bacteria</taxon>
        <taxon>Pseudomonadati</taxon>
        <taxon>Pseudomonadota</taxon>
        <taxon>Gammaproteobacteria</taxon>
        <taxon>SAR86 cluster</taxon>
    </lineage>
</organism>
<protein>
    <recommendedName>
        <fullName evidence="5">Anticodon-binding domain-containing protein</fullName>
    </recommendedName>
</protein>
<keyword evidence="2" id="KW-0547">Nucleotide-binding</keyword>
<feature type="domain" description="Anticodon-binding" evidence="5">
    <location>
        <begin position="2"/>
        <end position="56"/>
    </location>
</feature>
<evidence type="ECO:0000313" key="7">
    <source>
        <dbReference type="Proteomes" id="UP000754644"/>
    </source>
</evidence>
<evidence type="ECO:0000256" key="4">
    <source>
        <dbReference type="ARBA" id="ARBA00023146"/>
    </source>
</evidence>
<dbReference type="EMBL" id="JABMOJ010000117">
    <property type="protein sequence ID" value="NQV64381.1"/>
    <property type="molecule type" value="Genomic_DNA"/>
</dbReference>
<dbReference type="AlphaFoldDB" id="A0A973A937"/>
<dbReference type="Proteomes" id="UP000754644">
    <property type="component" value="Unassembled WGS sequence"/>
</dbReference>
<evidence type="ECO:0000313" key="6">
    <source>
        <dbReference type="EMBL" id="NQV64381.1"/>
    </source>
</evidence>
<dbReference type="InterPro" id="IPR004154">
    <property type="entry name" value="Anticodon-bd"/>
</dbReference>
<keyword evidence="3" id="KW-0648">Protein biosynthesis</keyword>
<keyword evidence="4" id="KW-0030">Aminoacyl-tRNA synthetase</keyword>
<dbReference type="SUPFAM" id="SSF52954">
    <property type="entry name" value="Class II aaRS ABD-related"/>
    <property type="match status" value="1"/>
</dbReference>
<name>A0A973A937_9GAMM</name>
<evidence type="ECO:0000259" key="5">
    <source>
        <dbReference type="Pfam" id="PF03129"/>
    </source>
</evidence>
<sequence>MRNEQIGFKMREHSIQRVPYLIVVGDREVKNGEIAVRARNGDDLGSMSVEDFSRLLQIDVEKMGRVA</sequence>
<keyword evidence="2" id="KW-0067">ATP-binding</keyword>
<evidence type="ECO:0000256" key="1">
    <source>
        <dbReference type="ARBA" id="ARBA00022598"/>
    </source>
</evidence>
<gene>
    <name evidence="6" type="ORF">HQ497_03355</name>
</gene>
<dbReference type="GO" id="GO:0004812">
    <property type="term" value="F:aminoacyl-tRNA ligase activity"/>
    <property type="evidence" value="ECO:0007669"/>
    <property type="project" value="UniProtKB-KW"/>
</dbReference>
<dbReference type="GO" id="GO:0005524">
    <property type="term" value="F:ATP binding"/>
    <property type="evidence" value="ECO:0007669"/>
    <property type="project" value="UniProtKB-KW"/>
</dbReference>
<dbReference type="GO" id="GO:0006418">
    <property type="term" value="P:tRNA aminoacylation for protein translation"/>
    <property type="evidence" value="ECO:0007669"/>
    <property type="project" value="UniProtKB-ARBA"/>
</dbReference>
<evidence type="ECO:0000256" key="2">
    <source>
        <dbReference type="ARBA" id="ARBA00022840"/>
    </source>
</evidence>
<evidence type="ECO:0000256" key="3">
    <source>
        <dbReference type="ARBA" id="ARBA00022917"/>
    </source>
</evidence>
<accession>A0A973A937</accession>
<dbReference type="Pfam" id="PF03129">
    <property type="entry name" value="HGTP_anticodon"/>
    <property type="match status" value="1"/>
</dbReference>
<reference evidence="6" key="1">
    <citation type="submission" date="2020-05" db="EMBL/GenBank/DDBJ databases">
        <title>Sulfur intermediates as new biogeochemical hubs in an aquatic model microbial ecosystem.</title>
        <authorList>
            <person name="Vigneron A."/>
        </authorList>
    </citation>
    <scope>NUCLEOTIDE SEQUENCE</scope>
    <source>
        <strain evidence="6">Bin.250</strain>
    </source>
</reference>